<dbReference type="PANTHER" id="PTHR12598">
    <property type="entry name" value="COPPER HOMEOSTASIS PROTEIN CUTC"/>
    <property type="match status" value="1"/>
</dbReference>
<proteinExistence type="inferred from homology"/>
<comment type="similarity">
    <text evidence="1">Belongs to the CutC family.</text>
</comment>
<dbReference type="PANTHER" id="PTHR12598:SF0">
    <property type="entry name" value="COPPER HOMEOSTASIS PROTEIN CUTC HOMOLOG"/>
    <property type="match status" value="1"/>
</dbReference>
<dbReference type="Gene3D" id="3.20.20.380">
    <property type="entry name" value="Copper homeostasis (CutC) domain"/>
    <property type="match status" value="1"/>
</dbReference>
<protein>
    <recommendedName>
        <fullName evidence="2">Copper homeostasis protein cutC homolog</fullName>
    </recommendedName>
</protein>
<evidence type="ECO:0000256" key="1">
    <source>
        <dbReference type="ARBA" id="ARBA00007768"/>
    </source>
</evidence>
<evidence type="ECO:0000313" key="4">
    <source>
        <dbReference type="Proteomes" id="UP000616839"/>
    </source>
</evidence>
<dbReference type="InterPro" id="IPR036822">
    <property type="entry name" value="CutC-like_dom_sf"/>
</dbReference>
<organism evidence="3 4">
    <name type="scientific">Nocardioides donggukensis</name>
    <dbReference type="NCBI Taxonomy" id="2774019"/>
    <lineage>
        <taxon>Bacteria</taxon>
        <taxon>Bacillati</taxon>
        <taxon>Actinomycetota</taxon>
        <taxon>Actinomycetes</taxon>
        <taxon>Propionibacteriales</taxon>
        <taxon>Nocardioidaceae</taxon>
        <taxon>Nocardioides</taxon>
    </lineage>
</organism>
<evidence type="ECO:0000256" key="2">
    <source>
        <dbReference type="ARBA" id="ARBA00019014"/>
    </source>
</evidence>
<dbReference type="GO" id="GO:0005507">
    <property type="term" value="F:copper ion binding"/>
    <property type="evidence" value="ECO:0007669"/>
    <property type="project" value="TreeGrafter"/>
</dbReference>
<dbReference type="Proteomes" id="UP000616839">
    <property type="component" value="Unassembled WGS sequence"/>
</dbReference>
<reference evidence="3" key="1">
    <citation type="submission" date="2020-09" db="EMBL/GenBank/DDBJ databases">
        <title>Nocardioides sp. strain MJB4 16S ribosomal RNA gene Genome sequencing and assembly.</title>
        <authorList>
            <person name="Kim I."/>
        </authorList>
    </citation>
    <scope>NUCLEOTIDE SEQUENCE</scope>
    <source>
        <strain evidence="3">MJB4</strain>
    </source>
</reference>
<gene>
    <name evidence="3" type="ORF">IE331_02275</name>
</gene>
<dbReference type="RefSeq" id="WP_192140074.1">
    <property type="nucleotide sequence ID" value="NZ_JACYXZ010000001.1"/>
</dbReference>
<sequence length="228" mass="24085">MPEVRVLLEVRVQHQRDVPGAVEGGADRLLLSTQAGLSPDLAVASAVLRESAAPVRVMLRLNDGPTTTGGEFGRLVGLAEEYLALGAEGVAFGFLDPDLEVDVETSTALAEALPEVPWTFHDVVDLCLEPSRAWRRLRTLPGLDAVLTAGSPRGLAVGYDDLLALAQSDPAAAALMLPGGGLVPEHVPWLARAGVRQVHVGSQVRPGGTDKAYVDAGHVRSWRLLLDS</sequence>
<dbReference type="EMBL" id="JACYXZ010000001">
    <property type="protein sequence ID" value="MBD8868438.1"/>
    <property type="molecule type" value="Genomic_DNA"/>
</dbReference>
<comment type="caution">
    <text evidence="3">The sequence shown here is derived from an EMBL/GenBank/DDBJ whole genome shotgun (WGS) entry which is preliminary data.</text>
</comment>
<dbReference type="Pfam" id="PF03932">
    <property type="entry name" value="CutC"/>
    <property type="match status" value="1"/>
</dbReference>
<dbReference type="AlphaFoldDB" id="A0A927PYL9"/>
<keyword evidence="4" id="KW-1185">Reference proteome</keyword>
<accession>A0A927PYL9</accession>
<evidence type="ECO:0000313" key="3">
    <source>
        <dbReference type="EMBL" id="MBD8868438.1"/>
    </source>
</evidence>
<dbReference type="InterPro" id="IPR005627">
    <property type="entry name" value="CutC-like"/>
</dbReference>
<name>A0A927PYL9_9ACTN</name>
<dbReference type="SUPFAM" id="SSF110395">
    <property type="entry name" value="CutC-like"/>
    <property type="match status" value="1"/>
</dbReference>